<evidence type="ECO:0000313" key="2">
    <source>
        <dbReference type="Proteomes" id="UP000193834"/>
    </source>
</evidence>
<organism evidence="1 2">
    <name type="scientific">Paenibacillus aquistagni</name>
    <dbReference type="NCBI Taxonomy" id="1852522"/>
    <lineage>
        <taxon>Bacteria</taxon>
        <taxon>Bacillati</taxon>
        <taxon>Bacillota</taxon>
        <taxon>Bacilli</taxon>
        <taxon>Bacillales</taxon>
        <taxon>Paenibacillaceae</taxon>
        <taxon>Paenibacillus</taxon>
    </lineage>
</organism>
<dbReference type="RefSeq" id="WP_085495363.1">
    <property type="nucleotide sequence ID" value="NZ_FXAZ01000004.1"/>
</dbReference>
<proteinExistence type="predicted"/>
<dbReference type="STRING" id="1852522.SAMN06295960_3003"/>
<dbReference type="InterPro" id="IPR025916">
    <property type="entry name" value="YdjO"/>
</dbReference>
<keyword evidence="2" id="KW-1185">Reference proteome</keyword>
<name>A0A1X7L5Y4_9BACL</name>
<dbReference type="Pfam" id="PF14169">
    <property type="entry name" value="YdjO"/>
    <property type="match status" value="1"/>
</dbReference>
<dbReference type="Proteomes" id="UP000193834">
    <property type="component" value="Unassembled WGS sequence"/>
</dbReference>
<sequence length="71" mass="8067">MYHSRKRPMDEIAEEMTAIWSCSSDSCNGWMRDNFSFDKDPACPHCQSPMVKGEKMLPVVPNTGIVSNKED</sequence>
<evidence type="ECO:0000313" key="1">
    <source>
        <dbReference type="EMBL" id="SMG49007.1"/>
    </source>
</evidence>
<dbReference type="OrthoDB" id="1955171at2"/>
<dbReference type="AlphaFoldDB" id="A0A1X7L5Y4"/>
<accession>A0A1X7L5Y4</accession>
<gene>
    <name evidence="1" type="ORF">SAMN06295960_3003</name>
</gene>
<dbReference type="EMBL" id="FXAZ01000004">
    <property type="protein sequence ID" value="SMG49007.1"/>
    <property type="molecule type" value="Genomic_DNA"/>
</dbReference>
<protein>
    <submittedName>
        <fullName evidence="1">Cold-inducible protein YdjO</fullName>
    </submittedName>
</protein>
<reference evidence="1 2" key="1">
    <citation type="submission" date="2017-04" db="EMBL/GenBank/DDBJ databases">
        <authorList>
            <person name="Afonso C.L."/>
            <person name="Miller P.J."/>
            <person name="Scott M.A."/>
            <person name="Spackman E."/>
            <person name="Goraichik I."/>
            <person name="Dimitrov K.M."/>
            <person name="Suarez D.L."/>
            <person name="Swayne D.E."/>
        </authorList>
    </citation>
    <scope>NUCLEOTIDE SEQUENCE [LARGE SCALE GENOMIC DNA]</scope>
    <source>
        <strain evidence="1 2">11</strain>
    </source>
</reference>